<organism evidence="2 3">
    <name type="scientific">candidate division WWE3 bacterium CG_4_10_14_0_2_um_filter_41_14</name>
    <dbReference type="NCBI Taxonomy" id="1975072"/>
    <lineage>
        <taxon>Bacteria</taxon>
        <taxon>Katanobacteria</taxon>
    </lineage>
</organism>
<accession>A0A2M7TH75</accession>
<name>A0A2M7TH75_UNCKA</name>
<reference evidence="3" key="1">
    <citation type="submission" date="2017-09" db="EMBL/GenBank/DDBJ databases">
        <title>Depth-based differentiation of microbial function through sediment-hosted aquifers and enrichment of novel symbionts in the deep terrestrial subsurface.</title>
        <authorList>
            <person name="Probst A.J."/>
            <person name="Ladd B."/>
            <person name="Jarett J.K."/>
            <person name="Geller-Mcgrath D.E."/>
            <person name="Sieber C.M.K."/>
            <person name="Emerson J.B."/>
            <person name="Anantharaman K."/>
            <person name="Thomas B.C."/>
            <person name="Malmstrom R."/>
            <person name="Stieglmeier M."/>
            <person name="Klingl A."/>
            <person name="Woyke T."/>
            <person name="Ryan C.M."/>
            <person name="Banfield J.F."/>
        </authorList>
    </citation>
    <scope>NUCLEOTIDE SEQUENCE [LARGE SCALE GENOMIC DNA]</scope>
</reference>
<sequence>MSIKIVSYISFVIVLVIGWRIVSLIDLYSGFTLFSLWIWYRRQSFVEAILWIISIMLLGFLPQPFMCL</sequence>
<evidence type="ECO:0000256" key="1">
    <source>
        <dbReference type="SAM" id="Phobius"/>
    </source>
</evidence>
<dbReference type="Proteomes" id="UP000228920">
    <property type="component" value="Unassembled WGS sequence"/>
</dbReference>
<dbReference type="EMBL" id="PFNL01000131">
    <property type="protein sequence ID" value="PIZ45559.1"/>
    <property type="molecule type" value="Genomic_DNA"/>
</dbReference>
<comment type="caution">
    <text evidence="2">The sequence shown here is derived from an EMBL/GenBank/DDBJ whole genome shotgun (WGS) entry which is preliminary data.</text>
</comment>
<protein>
    <submittedName>
        <fullName evidence="2">Uncharacterized protein</fullName>
    </submittedName>
</protein>
<keyword evidence="1" id="KW-0472">Membrane</keyword>
<gene>
    <name evidence="2" type="ORF">COY32_05085</name>
</gene>
<keyword evidence="1" id="KW-0812">Transmembrane</keyword>
<feature type="transmembrane region" description="Helical" evidence="1">
    <location>
        <begin position="12"/>
        <end position="39"/>
    </location>
</feature>
<evidence type="ECO:0000313" key="3">
    <source>
        <dbReference type="Proteomes" id="UP000228920"/>
    </source>
</evidence>
<feature type="transmembrane region" description="Helical" evidence="1">
    <location>
        <begin position="45"/>
        <end position="62"/>
    </location>
</feature>
<evidence type="ECO:0000313" key="2">
    <source>
        <dbReference type="EMBL" id="PIZ45559.1"/>
    </source>
</evidence>
<dbReference type="AlphaFoldDB" id="A0A2M7TH75"/>
<proteinExistence type="predicted"/>
<keyword evidence="1" id="KW-1133">Transmembrane helix</keyword>